<dbReference type="Gramene" id="OMERI06G10430.7">
    <property type="protein sequence ID" value="OMERI06G10430.7"/>
    <property type="gene ID" value="OMERI06G10430"/>
</dbReference>
<dbReference type="InterPro" id="IPR036869">
    <property type="entry name" value="J_dom_sf"/>
</dbReference>
<dbReference type="PRINTS" id="PR00625">
    <property type="entry name" value="JDOMAIN"/>
</dbReference>
<dbReference type="Gene3D" id="1.10.340.30">
    <property type="entry name" value="Hypothetical protein, domain 2"/>
    <property type="match status" value="1"/>
</dbReference>
<dbReference type="GO" id="GO:0016787">
    <property type="term" value="F:hydrolase activity"/>
    <property type="evidence" value="ECO:0007669"/>
    <property type="project" value="UniProtKB-ARBA"/>
</dbReference>
<dbReference type="InterPro" id="IPR011257">
    <property type="entry name" value="DNA_glycosylase"/>
</dbReference>
<feature type="region of interest" description="Disordered" evidence="1">
    <location>
        <begin position="623"/>
        <end position="696"/>
    </location>
</feature>
<dbReference type="SUPFAM" id="SSF46565">
    <property type="entry name" value="Chaperone J-domain"/>
    <property type="match status" value="1"/>
</dbReference>
<keyword evidence="4" id="KW-1185">Reference proteome</keyword>
<dbReference type="Pfam" id="PF00226">
    <property type="entry name" value="DnaJ"/>
    <property type="match status" value="1"/>
</dbReference>
<reference evidence="3" key="1">
    <citation type="submission" date="2015-04" db="UniProtKB">
        <authorList>
            <consortium name="EnsemblPlants"/>
        </authorList>
    </citation>
    <scope>IDENTIFICATION</scope>
</reference>
<dbReference type="Gene3D" id="1.10.287.110">
    <property type="entry name" value="DnaJ domain"/>
    <property type="match status" value="1"/>
</dbReference>
<evidence type="ECO:0000313" key="3">
    <source>
        <dbReference type="EnsemblPlants" id="OMERI06G10430.7"/>
    </source>
</evidence>
<protein>
    <recommendedName>
        <fullName evidence="2">J domain-containing protein</fullName>
    </recommendedName>
</protein>
<feature type="compositionally biased region" description="Basic and acidic residues" evidence="1">
    <location>
        <begin position="670"/>
        <end position="683"/>
    </location>
</feature>
<sequence length="696" mass="77717">MDRSWAHALAHGPARYGPLQEPCQIVTGPTVTFGPFVHLLTATPHLVAGNRHLHGAAGQAAQGSEMTRKPKRKPPPPPPPSPEPYHDHPSPSPAQCLAVRDALLAFHGFPDEFAPFRRRRRLGLDTSPDPEEDTDGAPSPPPTVLDGLVTTLLSQNTTDAISRRAFASLKAAFPTWDQVVDEEEGKRLEDAIRCGGLAATKAARIRAMLRGVRERRGKICLEYLRDLSVDEVKTELSRFKGIGPKTVACVLMFYLQKDDFPVDTHVLRITKAIGWVPATASRERAYLHLNSKIPDDLKFDLNCLFVTHGKLCQSCAKKYHPDKNGDDPVASDMFQEVTFSYNILSDPDKRRQYDTSGFEAIEADSQELELDLSSLNTVNTVFAALFSKLGVPIKTTVSATVLEEALNGSVMVSQLQLGNSVHRKVEKQSAHFYSVDITEKEAKMGLVCRVKSTDRSKFKLLYFELEENGGLSLALQEDSVKTGKVTSAGMYFLGFPVYRFEKNNLAAAAKDPDSAFFKRLDSFQPCDINELKPGTHFFAVYGDNFFRSVNYTIEVVCGESFPAEKEKLQSVEAKILTKRAELSKFETEYREVLAKFTEMTSRYTQEMQAIDNLLKERNEIHASYTNNSPLKRSSSRSKAKSPSKFSKGEEENNQRKEKKVKDQPTGGCRSADEDSNEKKTKERFPKKKWCSIAQCT</sequence>
<dbReference type="InterPro" id="IPR052812">
    <property type="entry name" value="Plant_DnaJ_domain"/>
</dbReference>
<reference evidence="3" key="2">
    <citation type="submission" date="2018-05" db="EMBL/GenBank/DDBJ databases">
        <title>OmerRS3 (Oryza meridionalis Reference Sequence Version 3).</title>
        <authorList>
            <person name="Zhang J."/>
            <person name="Kudrna D."/>
            <person name="Lee S."/>
            <person name="Talag J."/>
            <person name="Welchert J."/>
            <person name="Wing R.A."/>
        </authorList>
    </citation>
    <scope>NUCLEOTIDE SEQUENCE [LARGE SCALE GENOMIC DNA]</scope>
    <source>
        <strain evidence="3">cv. OR44</strain>
    </source>
</reference>
<organism evidence="3">
    <name type="scientific">Oryza meridionalis</name>
    <dbReference type="NCBI Taxonomy" id="40149"/>
    <lineage>
        <taxon>Eukaryota</taxon>
        <taxon>Viridiplantae</taxon>
        <taxon>Streptophyta</taxon>
        <taxon>Embryophyta</taxon>
        <taxon>Tracheophyta</taxon>
        <taxon>Spermatophyta</taxon>
        <taxon>Magnoliopsida</taxon>
        <taxon>Liliopsida</taxon>
        <taxon>Poales</taxon>
        <taxon>Poaceae</taxon>
        <taxon>BOP clade</taxon>
        <taxon>Oryzoideae</taxon>
        <taxon>Oryzeae</taxon>
        <taxon>Oryzinae</taxon>
        <taxon>Oryza</taxon>
    </lineage>
</organism>
<dbReference type="PANTHER" id="PTHR44272:SF1">
    <property type="entry name" value="CHAPERONE PROTEIN DNAJ 16"/>
    <property type="match status" value="1"/>
</dbReference>
<evidence type="ECO:0000259" key="2">
    <source>
        <dbReference type="PROSITE" id="PS50076"/>
    </source>
</evidence>
<dbReference type="GO" id="GO:0005783">
    <property type="term" value="C:endoplasmic reticulum"/>
    <property type="evidence" value="ECO:0007669"/>
    <property type="project" value="UniProtKB-ARBA"/>
</dbReference>
<name>A0A0E0DZP1_9ORYZ</name>
<feature type="compositionally biased region" description="Basic and acidic residues" evidence="1">
    <location>
        <begin position="646"/>
        <end position="662"/>
    </location>
</feature>
<dbReference type="GO" id="GO:0140097">
    <property type="term" value="F:catalytic activity, acting on DNA"/>
    <property type="evidence" value="ECO:0007669"/>
    <property type="project" value="UniProtKB-ARBA"/>
</dbReference>
<evidence type="ECO:0000256" key="1">
    <source>
        <dbReference type="SAM" id="MobiDB-lite"/>
    </source>
</evidence>
<dbReference type="InterPro" id="IPR023170">
    <property type="entry name" value="HhH_base_excis_C"/>
</dbReference>
<dbReference type="AlphaFoldDB" id="A0A0E0DZP1"/>
<dbReference type="Gene3D" id="1.10.1670.10">
    <property type="entry name" value="Helix-hairpin-Helix base-excision DNA repair enzymes (C-terminal)"/>
    <property type="match status" value="1"/>
</dbReference>
<evidence type="ECO:0000313" key="4">
    <source>
        <dbReference type="Proteomes" id="UP000008021"/>
    </source>
</evidence>
<dbReference type="Proteomes" id="UP000008021">
    <property type="component" value="Chromosome 6"/>
</dbReference>
<dbReference type="InterPro" id="IPR018253">
    <property type="entry name" value="DnaJ_domain_CS"/>
</dbReference>
<dbReference type="Pfam" id="PF00730">
    <property type="entry name" value="HhH-GPD"/>
    <property type="match status" value="1"/>
</dbReference>
<feature type="region of interest" description="Disordered" evidence="1">
    <location>
        <begin position="122"/>
        <end position="143"/>
    </location>
</feature>
<dbReference type="PANTHER" id="PTHR44272">
    <property type="entry name" value="DNAJ DOMAIN (PROKARYOTIC HEAT SHOCK PROTEIN)"/>
    <property type="match status" value="1"/>
</dbReference>
<feature type="region of interest" description="Disordered" evidence="1">
    <location>
        <begin position="55"/>
        <end position="94"/>
    </location>
</feature>
<accession>A0A0E0DZP1</accession>
<dbReference type="EnsemblPlants" id="OMERI06G10430.7">
    <property type="protein sequence ID" value="OMERI06G10430.7"/>
    <property type="gene ID" value="OMERI06G10430"/>
</dbReference>
<dbReference type="GO" id="GO:0006284">
    <property type="term" value="P:base-excision repair"/>
    <property type="evidence" value="ECO:0007669"/>
    <property type="project" value="InterPro"/>
</dbReference>
<dbReference type="PROSITE" id="PS00636">
    <property type="entry name" value="DNAJ_1"/>
    <property type="match status" value="1"/>
</dbReference>
<dbReference type="InterPro" id="IPR003265">
    <property type="entry name" value="HhH-GPD_domain"/>
</dbReference>
<dbReference type="PROSITE" id="PS50076">
    <property type="entry name" value="DNAJ_2"/>
    <property type="match status" value="1"/>
</dbReference>
<proteinExistence type="predicted"/>
<feature type="domain" description="J" evidence="2">
    <location>
        <begin position="262"/>
        <end position="357"/>
    </location>
</feature>
<dbReference type="InterPro" id="IPR001623">
    <property type="entry name" value="DnaJ_domain"/>
</dbReference>
<dbReference type="CDD" id="cd00056">
    <property type="entry name" value="ENDO3c"/>
    <property type="match status" value="1"/>
</dbReference>
<dbReference type="SMART" id="SM00478">
    <property type="entry name" value="ENDO3c"/>
    <property type="match status" value="1"/>
</dbReference>
<dbReference type="SUPFAM" id="SSF48150">
    <property type="entry name" value="DNA-glycosylase"/>
    <property type="match status" value="1"/>
</dbReference>
<dbReference type="CDD" id="cd06257">
    <property type="entry name" value="DnaJ"/>
    <property type="match status" value="1"/>
</dbReference>